<reference evidence="2 3" key="1">
    <citation type="submission" date="2020-08" db="EMBL/GenBank/DDBJ databases">
        <title>Draft genome sequence of Parasphingopyxis sp. GrpM-11.</title>
        <authorList>
            <person name="Oh J."/>
            <person name="Roh D.-H."/>
        </authorList>
    </citation>
    <scope>NUCLEOTIDE SEQUENCE [LARGE SCALE GENOMIC DNA]</scope>
    <source>
        <strain evidence="2 3">GrpM-11</strain>
    </source>
</reference>
<protein>
    <submittedName>
        <fullName evidence="2">Uncharacterized protein</fullName>
    </submittedName>
</protein>
<keyword evidence="1" id="KW-0812">Transmembrane</keyword>
<dbReference type="AlphaFoldDB" id="A0A842HW51"/>
<evidence type="ECO:0000313" key="2">
    <source>
        <dbReference type="EMBL" id="MBC2776499.1"/>
    </source>
</evidence>
<keyword evidence="1" id="KW-1133">Transmembrane helix</keyword>
<dbReference type="Proteomes" id="UP000564378">
    <property type="component" value="Unassembled WGS sequence"/>
</dbReference>
<accession>A0A842HW51</accession>
<evidence type="ECO:0000256" key="1">
    <source>
        <dbReference type="SAM" id="Phobius"/>
    </source>
</evidence>
<proteinExistence type="predicted"/>
<name>A0A842HW51_9SPHN</name>
<keyword evidence="1" id="KW-0472">Membrane</keyword>
<organism evidence="2 3">
    <name type="scientific">Parasphingopyxis marina</name>
    <dbReference type="NCBI Taxonomy" id="2761622"/>
    <lineage>
        <taxon>Bacteria</taxon>
        <taxon>Pseudomonadati</taxon>
        <taxon>Pseudomonadota</taxon>
        <taxon>Alphaproteobacteria</taxon>
        <taxon>Sphingomonadales</taxon>
        <taxon>Sphingomonadaceae</taxon>
        <taxon>Parasphingopyxis</taxon>
    </lineage>
</organism>
<feature type="transmembrane region" description="Helical" evidence="1">
    <location>
        <begin position="99"/>
        <end position="118"/>
    </location>
</feature>
<comment type="caution">
    <text evidence="2">The sequence shown here is derived from an EMBL/GenBank/DDBJ whole genome shotgun (WGS) entry which is preliminary data.</text>
</comment>
<keyword evidence="3" id="KW-1185">Reference proteome</keyword>
<sequence length="173" mass="19449">MLGFISRFLFTSTAIAPVAIVYAYALSISGEKRAALILLLAAIVLTLTALIYISLIRAKLSRKKVKFTYAETADQENIAFLLLYISPLFTSPADSLNYSIAIPVVILFLIVVMSGNNYHFNPLLNIFKWHFYKVATPDNVARVLITRRSIRNVVDTIEVVSLSDYVIMEVKER</sequence>
<dbReference type="RefSeq" id="WP_185799778.1">
    <property type="nucleotide sequence ID" value="NZ_JACJVJ010000001.1"/>
</dbReference>
<gene>
    <name evidence="2" type="ORF">H6P80_02575</name>
</gene>
<evidence type="ECO:0000313" key="3">
    <source>
        <dbReference type="Proteomes" id="UP000564378"/>
    </source>
</evidence>
<feature type="transmembrane region" description="Helical" evidence="1">
    <location>
        <begin position="35"/>
        <end position="56"/>
    </location>
</feature>
<dbReference type="EMBL" id="JACJVJ010000001">
    <property type="protein sequence ID" value="MBC2776499.1"/>
    <property type="molecule type" value="Genomic_DNA"/>
</dbReference>